<dbReference type="Pfam" id="PF00042">
    <property type="entry name" value="Globin"/>
    <property type="match status" value="1"/>
</dbReference>
<dbReference type="InterPro" id="IPR009050">
    <property type="entry name" value="Globin-like_sf"/>
</dbReference>
<dbReference type="GO" id="GO:0019825">
    <property type="term" value="F:oxygen binding"/>
    <property type="evidence" value="ECO:0007669"/>
    <property type="project" value="InterPro"/>
</dbReference>
<accession>A0AAF3F7Z8</accession>
<evidence type="ECO:0000256" key="1">
    <source>
        <dbReference type="RuleBase" id="RU000356"/>
    </source>
</evidence>
<reference evidence="5" key="1">
    <citation type="submission" date="2024-02" db="UniProtKB">
        <authorList>
            <consortium name="WormBaseParasite"/>
        </authorList>
    </citation>
    <scope>IDENTIFICATION</scope>
</reference>
<feature type="domain" description="Globin" evidence="3">
    <location>
        <begin position="10"/>
        <end position="169"/>
    </location>
</feature>
<dbReference type="Gene3D" id="1.10.490.10">
    <property type="entry name" value="Globins"/>
    <property type="match status" value="1"/>
</dbReference>
<keyword evidence="1" id="KW-0479">Metal-binding</keyword>
<evidence type="ECO:0000313" key="4">
    <source>
        <dbReference type="Proteomes" id="UP000887575"/>
    </source>
</evidence>
<keyword evidence="1" id="KW-0561">Oxygen transport</keyword>
<evidence type="ECO:0000256" key="2">
    <source>
        <dbReference type="SAM" id="MobiDB-lite"/>
    </source>
</evidence>
<dbReference type="Proteomes" id="UP000887575">
    <property type="component" value="Unassembled WGS sequence"/>
</dbReference>
<dbReference type="InterPro" id="IPR000971">
    <property type="entry name" value="Globin"/>
</dbReference>
<proteinExistence type="inferred from homology"/>
<sequence length="250" mass="29453">MSTNSVDWYEYNPDEKDLLIRSWALIQPNKQSLGCDIYEMIFNQCPETRYLFPKIDTFGHKKELRKNNEFVFQALRFMQVVESAMRNLDSLNNMNTILDNLGRRHGKLELVGKFRPYYWSVFLESMIFHVRKFLEANHRKFPEKEIDGAVIVWRTLLKDVVHRIKVGYFTDIEHRLNQLAESCQNQASLHDRKRSTGSGNGHFIRESTIEDDASDDFRSSRCLPQRHTSTKSGSSNRKLFLKDHSLPEDF</sequence>
<dbReference type="WBParaSite" id="MBELARI_LOCUS3019">
    <property type="protein sequence ID" value="MBELARI_LOCUS3019"/>
    <property type="gene ID" value="MBELARI_LOCUS3019"/>
</dbReference>
<dbReference type="SUPFAM" id="SSF46458">
    <property type="entry name" value="Globin-like"/>
    <property type="match status" value="1"/>
</dbReference>
<protein>
    <submittedName>
        <fullName evidence="5">Globin family profile domain-containing protein</fullName>
    </submittedName>
</protein>
<evidence type="ECO:0000313" key="5">
    <source>
        <dbReference type="WBParaSite" id="MBELARI_LOCUS3019"/>
    </source>
</evidence>
<name>A0AAF3F7Z8_9BILA</name>
<dbReference type="InterPro" id="IPR012292">
    <property type="entry name" value="Globin/Proto"/>
</dbReference>
<comment type="similarity">
    <text evidence="1">Belongs to the globin family.</text>
</comment>
<keyword evidence="1" id="KW-0408">Iron</keyword>
<feature type="compositionally biased region" description="Polar residues" evidence="2">
    <location>
        <begin position="226"/>
        <end position="237"/>
    </location>
</feature>
<dbReference type="InterPro" id="IPR044399">
    <property type="entry name" value="Mb-like_M"/>
</dbReference>
<dbReference type="PANTHER" id="PTHR47768:SF2">
    <property type="entry name" value="GLOBIN-RELATED"/>
    <property type="match status" value="1"/>
</dbReference>
<keyword evidence="1" id="KW-0349">Heme</keyword>
<keyword evidence="4" id="KW-1185">Reference proteome</keyword>
<dbReference type="GO" id="GO:0005344">
    <property type="term" value="F:oxygen carrier activity"/>
    <property type="evidence" value="ECO:0007669"/>
    <property type="project" value="UniProtKB-KW"/>
</dbReference>
<feature type="compositionally biased region" description="Basic and acidic residues" evidence="2">
    <location>
        <begin position="240"/>
        <end position="250"/>
    </location>
</feature>
<dbReference type="CDD" id="cd01040">
    <property type="entry name" value="Mb-like"/>
    <property type="match status" value="1"/>
</dbReference>
<dbReference type="PROSITE" id="PS01033">
    <property type="entry name" value="GLOBIN"/>
    <property type="match status" value="1"/>
</dbReference>
<dbReference type="AlphaFoldDB" id="A0AAF3F7Z8"/>
<dbReference type="PANTHER" id="PTHR47768">
    <property type="entry name" value="GLOBIN RELATED-RELATED"/>
    <property type="match status" value="1"/>
</dbReference>
<feature type="region of interest" description="Disordered" evidence="2">
    <location>
        <begin position="212"/>
        <end position="250"/>
    </location>
</feature>
<keyword evidence="1" id="KW-0813">Transport</keyword>
<dbReference type="GO" id="GO:0020037">
    <property type="term" value="F:heme binding"/>
    <property type="evidence" value="ECO:0007669"/>
    <property type="project" value="InterPro"/>
</dbReference>
<dbReference type="InterPro" id="IPR053341">
    <property type="entry name" value="Oxidative_stress_globin-like"/>
</dbReference>
<organism evidence="4 5">
    <name type="scientific">Mesorhabditis belari</name>
    <dbReference type="NCBI Taxonomy" id="2138241"/>
    <lineage>
        <taxon>Eukaryota</taxon>
        <taxon>Metazoa</taxon>
        <taxon>Ecdysozoa</taxon>
        <taxon>Nematoda</taxon>
        <taxon>Chromadorea</taxon>
        <taxon>Rhabditida</taxon>
        <taxon>Rhabditina</taxon>
        <taxon>Rhabditomorpha</taxon>
        <taxon>Rhabditoidea</taxon>
        <taxon>Rhabditidae</taxon>
        <taxon>Mesorhabditinae</taxon>
        <taxon>Mesorhabditis</taxon>
    </lineage>
</organism>
<evidence type="ECO:0000259" key="3">
    <source>
        <dbReference type="PROSITE" id="PS01033"/>
    </source>
</evidence>